<feature type="binding site" evidence="5">
    <location>
        <position position="332"/>
    </location>
    <ligand>
        <name>Zn(2+)</name>
        <dbReference type="ChEBI" id="CHEBI:29105"/>
    </ligand>
</feature>
<dbReference type="PROSITE" id="PS50970">
    <property type="entry name" value="HCY"/>
    <property type="match status" value="1"/>
</dbReference>
<evidence type="ECO:0000313" key="7">
    <source>
        <dbReference type="EMBL" id="OJJ88956.1"/>
    </source>
</evidence>
<dbReference type="FunFam" id="3.20.20.330:FF:000007">
    <property type="entry name" value="Homocysteine S-methyltransferase (Eurofung)"/>
    <property type="match status" value="1"/>
</dbReference>
<feature type="binding site" evidence="5">
    <location>
        <position position="238"/>
    </location>
    <ligand>
        <name>Zn(2+)</name>
        <dbReference type="ChEBI" id="CHEBI:29105"/>
    </ligand>
</feature>
<dbReference type="GO" id="GO:0046872">
    <property type="term" value="F:metal ion binding"/>
    <property type="evidence" value="ECO:0007669"/>
    <property type="project" value="UniProtKB-KW"/>
</dbReference>
<dbReference type="GO" id="GO:0008898">
    <property type="term" value="F:S-adenosylmethionine-homocysteine S-methyltransferase activity"/>
    <property type="evidence" value="ECO:0007669"/>
    <property type="project" value="TreeGrafter"/>
</dbReference>
<dbReference type="GO" id="GO:0032259">
    <property type="term" value="P:methylation"/>
    <property type="evidence" value="ECO:0007669"/>
    <property type="project" value="UniProtKB-KW"/>
</dbReference>
<comment type="cofactor">
    <cofactor evidence="5">
        <name>Zn(2+)</name>
        <dbReference type="ChEBI" id="CHEBI:29105"/>
    </cofactor>
</comment>
<dbReference type="InterPro" id="IPR003726">
    <property type="entry name" value="HCY_dom"/>
</dbReference>
<evidence type="ECO:0000256" key="3">
    <source>
        <dbReference type="ARBA" id="ARBA00022723"/>
    </source>
</evidence>
<dbReference type="InterPro" id="IPR036589">
    <property type="entry name" value="HCY_dom_sf"/>
</dbReference>
<dbReference type="PANTHER" id="PTHR46015">
    <property type="entry name" value="ZGC:172121"/>
    <property type="match status" value="1"/>
</dbReference>
<evidence type="ECO:0000259" key="6">
    <source>
        <dbReference type="PROSITE" id="PS50970"/>
    </source>
</evidence>
<dbReference type="GO" id="GO:0033528">
    <property type="term" value="P:S-methylmethionine cycle"/>
    <property type="evidence" value="ECO:0007669"/>
    <property type="project" value="TreeGrafter"/>
</dbReference>
<dbReference type="Gene3D" id="3.20.20.330">
    <property type="entry name" value="Homocysteine-binding-like domain"/>
    <property type="match status" value="1"/>
</dbReference>
<evidence type="ECO:0000256" key="1">
    <source>
        <dbReference type="ARBA" id="ARBA00022603"/>
    </source>
</evidence>
<dbReference type="Pfam" id="PF02574">
    <property type="entry name" value="S-methyl_trans"/>
    <property type="match status" value="1"/>
</dbReference>
<reference evidence="8" key="1">
    <citation type="journal article" date="2017" name="Genome Biol.">
        <title>Comparative genomics reveals high biological diversity and specific adaptations in the industrially and medically important fungal genus Aspergillus.</title>
        <authorList>
            <person name="de Vries R.P."/>
            <person name="Riley R."/>
            <person name="Wiebenga A."/>
            <person name="Aguilar-Osorio G."/>
            <person name="Amillis S."/>
            <person name="Uchima C.A."/>
            <person name="Anderluh G."/>
            <person name="Asadollahi M."/>
            <person name="Askin M."/>
            <person name="Barry K."/>
            <person name="Battaglia E."/>
            <person name="Bayram O."/>
            <person name="Benocci T."/>
            <person name="Braus-Stromeyer S.A."/>
            <person name="Caldana C."/>
            <person name="Canovas D."/>
            <person name="Cerqueira G.C."/>
            <person name="Chen F."/>
            <person name="Chen W."/>
            <person name="Choi C."/>
            <person name="Clum A."/>
            <person name="Dos Santos R.A."/>
            <person name="Damasio A.R."/>
            <person name="Diallinas G."/>
            <person name="Emri T."/>
            <person name="Fekete E."/>
            <person name="Flipphi M."/>
            <person name="Freyberg S."/>
            <person name="Gallo A."/>
            <person name="Gournas C."/>
            <person name="Habgood R."/>
            <person name="Hainaut M."/>
            <person name="Harispe M.L."/>
            <person name="Henrissat B."/>
            <person name="Hilden K.S."/>
            <person name="Hope R."/>
            <person name="Hossain A."/>
            <person name="Karabika E."/>
            <person name="Karaffa L."/>
            <person name="Karanyi Z."/>
            <person name="Krasevec N."/>
            <person name="Kuo A."/>
            <person name="Kusch H."/>
            <person name="LaButti K."/>
            <person name="Lagendijk E.L."/>
            <person name="Lapidus A."/>
            <person name="Levasseur A."/>
            <person name="Lindquist E."/>
            <person name="Lipzen A."/>
            <person name="Logrieco A.F."/>
            <person name="MacCabe A."/>
            <person name="Maekelae M.R."/>
            <person name="Malavazi I."/>
            <person name="Melin P."/>
            <person name="Meyer V."/>
            <person name="Mielnichuk N."/>
            <person name="Miskei M."/>
            <person name="Molnar A.P."/>
            <person name="Mule G."/>
            <person name="Ngan C.Y."/>
            <person name="Orejas M."/>
            <person name="Orosz E."/>
            <person name="Ouedraogo J.P."/>
            <person name="Overkamp K.M."/>
            <person name="Park H.-S."/>
            <person name="Perrone G."/>
            <person name="Piumi F."/>
            <person name="Punt P.J."/>
            <person name="Ram A.F."/>
            <person name="Ramon A."/>
            <person name="Rauscher S."/>
            <person name="Record E."/>
            <person name="Riano-Pachon D.M."/>
            <person name="Robert V."/>
            <person name="Roehrig J."/>
            <person name="Ruller R."/>
            <person name="Salamov A."/>
            <person name="Salih N.S."/>
            <person name="Samson R.A."/>
            <person name="Sandor E."/>
            <person name="Sanguinetti M."/>
            <person name="Schuetze T."/>
            <person name="Sepcic K."/>
            <person name="Shelest E."/>
            <person name="Sherlock G."/>
            <person name="Sophianopoulou V."/>
            <person name="Squina F.M."/>
            <person name="Sun H."/>
            <person name="Susca A."/>
            <person name="Todd R.B."/>
            <person name="Tsang A."/>
            <person name="Unkles S.E."/>
            <person name="van de Wiele N."/>
            <person name="van Rossen-Uffink D."/>
            <person name="Oliveira J.V."/>
            <person name="Vesth T.C."/>
            <person name="Visser J."/>
            <person name="Yu J.-H."/>
            <person name="Zhou M."/>
            <person name="Andersen M.R."/>
            <person name="Archer D.B."/>
            <person name="Baker S.E."/>
            <person name="Benoit I."/>
            <person name="Brakhage A.A."/>
            <person name="Braus G.H."/>
            <person name="Fischer R."/>
            <person name="Frisvad J.C."/>
            <person name="Goldman G.H."/>
            <person name="Houbraken J."/>
            <person name="Oakley B."/>
            <person name="Pocsi I."/>
            <person name="Scazzocchio C."/>
            <person name="Seiboth B."/>
            <person name="vanKuyk P.A."/>
            <person name="Wortman J."/>
            <person name="Dyer P.S."/>
            <person name="Grigoriev I.V."/>
        </authorList>
    </citation>
    <scope>NUCLEOTIDE SEQUENCE [LARGE SCALE GENOMIC DNA]</scope>
    <source>
        <strain evidence="8">CBS 516.65</strain>
    </source>
</reference>
<feature type="domain" description="Hcy-binding" evidence="6">
    <location>
        <begin position="1"/>
        <end position="346"/>
    </location>
</feature>
<evidence type="ECO:0000256" key="4">
    <source>
        <dbReference type="ARBA" id="ARBA00022833"/>
    </source>
</evidence>
<dbReference type="AlphaFoldDB" id="A0A1L9VYH5"/>
<evidence type="ECO:0000313" key="8">
    <source>
        <dbReference type="Proteomes" id="UP000184300"/>
    </source>
</evidence>
<keyword evidence="1 5" id="KW-0489">Methyltransferase</keyword>
<sequence length="349" mass="37870">MAKVQILDGGLGTSLQDQYNINFDSTTTPLWSSHLLVSDPATLQACQRDFAIAGADILLTATYQVSAEGFARTKTSAFPDGIPRSAAGPLFLQTAVDVAEKAKVRDDSSIALSLGPYGACMIPGQEYSGAYDVEHDSEDALYRWHLDRLRMFVEADADGDLISRVQFVVFETLPRLDEVRAVRRAFFDSGIKVPFWIACVFPQTDDVLPDGSSVEQVVQAAVGPMEGGGDPWGIGINCTKIHKLSGLVDKFGQCVAEAIAAGHISNVPSLVLYPDGSNGEVYNTTTQVWEKPDDSGDMNSRDTRPWEQQLAQVVNEAFSKGQFNSFLVGGCCKASHYDIGKLRGQFQTN</sequence>
<dbReference type="GO" id="GO:0009086">
    <property type="term" value="P:methionine biosynthetic process"/>
    <property type="evidence" value="ECO:0007669"/>
    <property type="project" value="TreeGrafter"/>
</dbReference>
<keyword evidence="3 5" id="KW-0479">Metal-binding</keyword>
<dbReference type="InterPro" id="IPR051486">
    <property type="entry name" value="Hcy_S-methyltransferase"/>
</dbReference>
<dbReference type="RefSeq" id="XP_022405618.1">
    <property type="nucleotide sequence ID" value="XM_022548543.1"/>
</dbReference>
<dbReference type="OrthoDB" id="261426at2759"/>
<dbReference type="Proteomes" id="UP000184300">
    <property type="component" value="Unassembled WGS sequence"/>
</dbReference>
<dbReference type="STRING" id="1160497.A0A1L9VYH5"/>
<evidence type="ECO:0000256" key="5">
    <source>
        <dbReference type="PROSITE-ProRule" id="PRU00333"/>
    </source>
</evidence>
<name>A0A1L9VYH5_ASPGL</name>
<dbReference type="PANTHER" id="PTHR46015:SF1">
    <property type="entry name" value="HOMOCYSTEINE S-METHYLTRANSFERASE-LIKE ISOFORM 1"/>
    <property type="match status" value="1"/>
</dbReference>
<protein>
    <recommendedName>
        <fullName evidence="6">Hcy-binding domain-containing protein</fullName>
    </recommendedName>
</protein>
<dbReference type="VEuPathDB" id="FungiDB:ASPGLDRAFT_62571"/>
<accession>A0A1L9VYH5</accession>
<keyword evidence="2 5" id="KW-0808">Transferase</keyword>
<keyword evidence="8" id="KW-1185">Reference proteome</keyword>
<organism evidence="7 8">
    <name type="scientific">Aspergillus glaucus CBS 516.65</name>
    <dbReference type="NCBI Taxonomy" id="1160497"/>
    <lineage>
        <taxon>Eukaryota</taxon>
        <taxon>Fungi</taxon>
        <taxon>Dikarya</taxon>
        <taxon>Ascomycota</taxon>
        <taxon>Pezizomycotina</taxon>
        <taxon>Eurotiomycetes</taxon>
        <taxon>Eurotiomycetidae</taxon>
        <taxon>Eurotiales</taxon>
        <taxon>Aspergillaceae</taxon>
        <taxon>Aspergillus</taxon>
        <taxon>Aspergillus subgen. Aspergillus</taxon>
    </lineage>
</organism>
<dbReference type="GeneID" id="34464803"/>
<feature type="binding site" evidence="5">
    <location>
        <position position="331"/>
    </location>
    <ligand>
        <name>Zn(2+)</name>
        <dbReference type="ChEBI" id="CHEBI:29105"/>
    </ligand>
</feature>
<keyword evidence="4 5" id="KW-0862">Zinc</keyword>
<gene>
    <name evidence="7" type="ORF">ASPGLDRAFT_62571</name>
</gene>
<evidence type="ECO:0000256" key="2">
    <source>
        <dbReference type="ARBA" id="ARBA00022679"/>
    </source>
</evidence>
<proteinExistence type="predicted"/>
<dbReference type="EMBL" id="KV878888">
    <property type="protein sequence ID" value="OJJ88956.1"/>
    <property type="molecule type" value="Genomic_DNA"/>
</dbReference>
<dbReference type="SUPFAM" id="SSF82282">
    <property type="entry name" value="Homocysteine S-methyltransferase"/>
    <property type="match status" value="1"/>
</dbReference>